<reference evidence="1 2" key="1">
    <citation type="submission" date="2024-08" db="EMBL/GenBank/DDBJ databases">
        <authorList>
            <person name="Ishaq N."/>
        </authorList>
    </citation>
    <scope>NUCLEOTIDE SEQUENCE [LARGE SCALE GENOMIC DNA]</scope>
    <source>
        <strain evidence="1 2">DSM 18651</strain>
    </source>
</reference>
<dbReference type="EMBL" id="JBGMEK010000010">
    <property type="protein sequence ID" value="MFA0810658.1"/>
    <property type="molecule type" value="Genomic_DNA"/>
</dbReference>
<dbReference type="Proteomes" id="UP001569428">
    <property type="component" value="Unassembled WGS sequence"/>
</dbReference>
<evidence type="ECO:0000313" key="1">
    <source>
        <dbReference type="EMBL" id="MFA0810658.1"/>
    </source>
</evidence>
<keyword evidence="2" id="KW-1185">Reference proteome</keyword>
<gene>
    <name evidence="1" type="ORF">ACCI49_06970</name>
</gene>
<organism evidence="1 2">
    <name type="scientific">Microbulbifer epialgicus</name>
    <dbReference type="NCBI Taxonomy" id="393907"/>
    <lineage>
        <taxon>Bacteria</taxon>
        <taxon>Pseudomonadati</taxon>
        <taxon>Pseudomonadota</taxon>
        <taxon>Gammaproteobacteria</taxon>
        <taxon>Cellvibrionales</taxon>
        <taxon>Microbulbiferaceae</taxon>
        <taxon>Microbulbifer</taxon>
    </lineage>
</organism>
<dbReference type="Pfam" id="PF12228">
    <property type="entry name" value="DUF3604"/>
    <property type="match status" value="1"/>
</dbReference>
<dbReference type="RefSeq" id="WP_371838230.1">
    <property type="nucleotide sequence ID" value="NZ_JBGMEK010000010.1"/>
</dbReference>
<accession>A0ABV4NY60</accession>
<evidence type="ECO:0000313" key="2">
    <source>
        <dbReference type="Proteomes" id="UP001569428"/>
    </source>
</evidence>
<comment type="caution">
    <text evidence="1">The sequence shown here is derived from an EMBL/GenBank/DDBJ whole genome shotgun (WGS) entry which is preliminary data.</text>
</comment>
<dbReference type="InterPro" id="IPR022028">
    <property type="entry name" value="DUF3604"/>
</dbReference>
<sequence>MHNLIKRTVVLTGLSVSAFYGSVKAGEPTQLFWGDMHLHTSYSFDAFLSQNYSATPDTAYRWAKGQPVIHPYTHAKVRIDTPLDFLVVSDHAEGLGVMRAIVNETDQLNTELTISQSIKRWFAKQHIRYKVSVDEGMDIFNGLLPVKALNSEDGADPVQDPANTAPEPLLGDLNLTRETAWHEIIDAADRHYNPGTFTSFIGWEWSSLPTGANLHRVVVSPNGSKQAKQYLPFGSDQSQYPEELWRWLDETSERTGSEFIAIPHNSNVSKGYMFAETTLRGEPIDTQYARTRMRWEPLVEMTQIKGDSETHSQLSPTDPFADFENYPFYLQADPEAYRVAKGDYVRSGLRTGLEIGEKIGVNPYKFGLIGSTDSHTGISSAEEENFWGKFAHDSIPEGKRKNAVIGGTKATGWNMSASGLAAVWAEENTRESLFAAFKRREVYATTGPRIQVRVFAGWGFPKHAIDAENIAELGYSHGVPMGGDLTRPQATDESIQLLIRAVKDPKGANLDRVQVVKSWLDEGGHSHEQIFNVAWSGQRSLDSQGQLAPVGDTVDRETGLYTNTQGSIELSTLWQDPNFDMNQRAFYYVRVLQIPTPRHSLYDAVAAKEINRGKVQIPSEGPAVIQERAYTSPIWYTP</sequence>
<proteinExistence type="predicted"/>
<name>A0ABV4NY60_9GAMM</name>
<protein>
    <submittedName>
        <fullName evidence="1">DUF3604 domain-containing protein</fullName>
    </submittedName>
</protein>